<reference evidence="3 4" key="1">
    <citation type="submission" date="2018-01" db="EMBL/GenBank/DDBJ databases">
        <title>Draft genome of the strawberry crown rot pathogen Phytophthora cactorum.</title>
        <authorList>
            <person name="Armitage A.D."/>
            <person name="Lysoe E."/>
            <person name="Nellist C.F."/>
            <person name="Harrison R.J."/>
            <person name="Brurberg M.B."/>
        </authorList>
    </citation>
    <scope>NUCLEOTIDE SEQUENCE [LARGE SCALE GENOMIC DNA]</scope>
    <source>
        <strain evidence="3 4">10300</strain>
    </source>
</reference>
<feature type="region of interest" description="Disordered" evidence="2">
    <location>
        <begin position="343"/>
        <end position="496"/>
    </location>
</feature>
<keyword evidence="1" id="KW-0175">Coiled coil</keyword>
<feature type="region of interest" description="Disordered" evidence="2">
    <location>
        <begin position="1"/>
        <end position="32"/>
    </location>
</feature>
<dbReference type="Proteomes" id="UP000251314">
    <property type="component" value="Unassembled WGS sequence"/>
</dbReference>
<evidence type="ECO:0000313" key="3">
    <source>
        <dbReference type="EMBL" id="RAW37725.1"/>
    </source>
</evidence>
<keyword evidence="4" id="KW-1185">Reference proteome</keyword>
<feature type="compositionally biased region" description="Low complexity" evidence="2">
    <location>
        <begin position="184"/>
        <end position="205"/>
    </location>
</feature>
<gene>
    <name evidence="3" type="ORF">PC110_g6013</name>
</gene>
<proteinExistence type="predicted"/>
<dbReference type="AlphaFoldDB" id="A0A329SM22"/>
<feature type="coiled-coil region" evidence="1">
    <location>
        <begin position="224"/>
        <end position="307"/>
    </location>
</feature>
<organism evidence="3 4">
    <name type="scientific">Phytophthora cactorum</name>
    <dbReference type="NCBI Taxonomy" id="29920"/>
    <lineage>
        <taxon>Eukaryota</taxon>
        <taxon>Sar</taxon>
        <taxon>Stramenopiles</taxon>
        <taxon>Oomycota</taxon>
        <taxon>Peronosporomycetes</taxon>
        <taxon>Peronosporales</taxon>
        <taxon>Peronosporaceae</taxon>
        <taxon>Phytophthora</taxon>
    </lineage>
</organism>
<name>A0A329SM22_9STRA</name>
<feature type="region of interest" description="Disordered" evidence="2">
    <location>
        <begin position="57"/>
        <end position="87"/>
    </location>
</feature>
<accession>A0A329SM22</accession>
<evidence type="ECO:0000256" key="2">
    <source>
        <dbReference type="SAM" id="MobiDB-lite"/>
    </source>
</evidence>
<sequence length="775" mass="83112">MAPPKPAGKGSRSTPTALASLDPGLRGRSPVHPCIRAQALNSGSHPDCPPAGCDRGTRWSADRARRSSTGSTGFNRHPISEPDAYPSLEDSSLQIRDLESRLDHVSLQRDYLQQSNDHLFQEVRLAGSEIYGLRTRMCDQEQELADASATNAIGVEPPALVIGAALQPRGCRHQRYIWSIQGGSTRGSTYRGSPPADQDSAPPDQASRDLAQARSEVTWLSHDLRVARESIATLTTERDQAQHDRSNVTAECNRLQLQISDLEVERDNAITEWDVATRKQTEVKSSIRDLSDKLKTARDAADTLSRQVSESKVVTINWPPIMIGHFASATKPFVAAASGSLDQASSGHAIPTTSSPDHGSGSSASTSTPAPASKSASSGPRSPGGGAAQTPAKRPRSGSTSSDTRSFRTRKQPRAPPAEVGQGTETVDLPMGEIYDDGGASVEIDDDGGVSGSGNRGSTGKTSAGYKVKQPSPHGFGFSSSDEDDAGDEGDDDLEDSEEAEIADMLLEEDTIHPLSLSLNRDRRPVADPTPLPLVILPVDLGGLPVGRAIQITTILGQVRQDLELDSRIRGIGQPSRPIAPSSSGGAQGTYTSRSATVVSKSAPTPDLLPENPFGPDSDFVPGRLQPRQLDVTAIAPWAAEKLNQVVIVAMTIGILFPDLPLKTSWIFPHEGGDVPLTDYHDDLVTQPQIESLMAAKPWEILSTNSVLTISFQTNVGGWIGLFLGAYRQFETKLPMTLWEETHKFPIPRPKIAKSAWLADFKKKRGNRRSHAGAD</sequence>
<dbReference type="EMBL" id="MJFZ01000105">
    <property type="protein sequence ID" value="RAW37725.1"/>
    <property type="molecule type" value="Genomic_DNA"/>
</dbReference>
<dbReference type="OrthoDB" id="10427087at2759"/>
<evidence type="ECO:0000256" key="1">
    <source>
        <dbReference type="SAM" id="Coils"/>
    </source>
</evidence>
<evidence type="ECO:0000313" key="4">
    <source>
        <dbReference type="Proteomes" id="UP000251314"/>
    </source>
</evidence>
<feature type="region of interest" description="Disordered" evidence="2">
    <location>
        <begin position="571"/>
        <end position="622"/>
    </location>
</feature>
<protein>
    <submittedName>
        <fullName evidence="3">Uncharacterized protein</fullName>
    </submittedName>
</protein>
<feature type="region of interest" description="Disordered" evidence="2">
    <location>
        <begin position="184"/>
        <end position="211"/>
    </location>
</feature>
<feature type="compositionally biased region" description="Acidic residues" evidence="2">
    <location>
        <begin position="481"/>
        <end position="496"/>
    </location>
</feature>
<feature type="compositionally biased region" description="Low complexity" evidence="2">
    <location>
        <begin position="351"/>
        <end position="381"/>
    </location>
</feature>
<dbReference type="VEuPathDB" id="FungiDB:PC110_g6013"/>
<comment type="caution">
    <text evidence="3">The sequence shown here is derived from an EMBL/GenBank/DDBJ whole genome shotgun (WGS) entry which is preliminary data.</text>
</comment>
<feature type="compositionally biased region" description="Polar residues" evidence="2">
    <location>
        <begin position="581"/>
        <end position="603"/>
    </location>
</feature>